<organism evidence="2 3">
    <name type="scientific">Methylophaga thiooxydans</name>
    <dbReference type="NCBI Taxonomy" id="392484"/>
    <lineage>
        <taxon>Bacteria</taxon>
        <taxon>Pseudomonadati</taxon>
        <taxon>Pseudomonadota</taxon>
        <taxon>Gammaproteobacteria</taxon>
        <taxon>Thiotrichales</taxon>
        <taxon>Piscirickettsiaceae</taxon>
        <taxon>Methylophaga</taxon>
    </lineage>
</organism>
<comment type="caution">
    <text evidence="2">The sequence shown here is derived from an EMBL/GenBank/DDBJ whole genome shotgun (WGS) entry which is preliminary data.</text>
</comment>
<feature type="signal peptide" evidence="1">
    <location>
        <begin position="1"/>
        <end position="28"/>
    </location>
</feature>
<sequence length="110" mass="12348">MTGRIGLNVISYLAGCLFLLSVPQFVLASDDDAFYQSIVTVDDLFQVIDDRALTTRFKDQAAYFTHYYSTSLERSFIVDDELGQVCNTYTGSDIRSCYPCELDEVSKACP</sequence>
<evidence type="ECO:0000313" key="3">
    <source>
        <dbReference type="Proteomes" id="UP000029999"/>
    </source>
</evidence>
<accession>A0A0A0BFX8</accession>
<keyword evidence="1" id="KW-0732">Signal</keyword>
<dbReference type="AlphaFoldDB" id="A0A0A0BFX8"/>
<evidence type="ECO:0000313" key="2">
    <source>
        <dbReference type="EMBL" id="KGM06836.1"/>
    </source>
</evidence>
<dbReference type="Proteomes" id="UP000029999">
    <property type="component" value="Unassembled WGS sequence"/>
</dbReference>
<proteinExistence type="predicted"/>
<evidence type="ECO:0000256" key="1">
    <source>
        <dbReference type="SAM" id="SignalP"/>
    </source>
</evidence>
<feature type="chain" id="PRO_5001959542" evidence="1">
    <location>
        <begin position="29"/>
        <end position="110"/>
    </location>
</feature>
<protein>
    <submittedName>
        <fullName evidence="2">Uncharacterized protein</fullName>
    </submittedName>
</protein>
<dbReference type="EMBL" id="JRQD01000003">
    <property type="protein sequence ID" value="KGM06836.1"/>
    <property type="molecule type" value="Genomic_DNA"/>
</dbReference>
<name>A0A0A0BFX8_9GAMM</name>
<gene>
    <name evidence="2" type="ORF">LP43_1328</name>
</gene>
<reference evidence="2 3" key="1">
    <citation type="submission" date="2014-09" db="EMBL/GenBank/DDBJ databases">
        <authorList>
            <person name="Grob C."/>
            <person name="Taubert M."/>
            <person name="Howat A.M."/>
            <person name="Burns O.J."/>
            <person name="Dixon J.L."/>
            <person name="Chen Y."/>
            <person name="Murrell J.C."/>
        </authorList>
    </citation>
    <scope>NUCLEOTIDE SEQUENCE [LARGE SCALE GENOMIC DNA]</scope>
    <source>
        <strain evidence="2">L4</strain>
    </source>
</reference>
<dbReference type="RefSeq" id="WP_281085175.1">
    <property type="nucleotide sequence ID" value="NZ_JRQD01000003.1"/>
</dbReference>